<protein>
    <submittedName>
        <fullName evidence="1">Uncharacterized protein</fullName>
    </submittedName>
</protein>
<feature type="non-terminal residue" evidence="1">
    <location>
        <position position="72"/>
    </location>
</feature>
<organism evidence="1">
    <name type="scientific">gut metagenome</name>
    <dbReference type="NCBI Taxonomy" id="749906"/>
    <lineage>
        <taxon>unclassified sequences</taxon>
        <taxon>metagenomes</taxon>
        <taxon>organismal metagenomes</taxon>
    </lineage>
</organism>
<dbReference type="EMBL" id="AMCI01002980">
    <property type="protein sequence ID" value="EJX01388.1"/>
    <property type="molecule type" value="Genomic_DNA"/>
</dbReference>
<accession>J9GHL6</accession>
<proteinExistence type="predicted"/>
<name>J9GHL6_9ZZZZ</name>
<dbReference type="AlphaFoldDB" id="J9GHL6"/>
<reference evidence="1" key="1">
    <citation type="journal article" date="2012" name="PLoS ONE">
        <title>Gene sets for utilization of primary and secondary nutrition supplies in the distal gut of endangered iberian lynx.</title>
        <authorList>
            <person name="Alcaide M."/>
            <person name="Messina E."/>
            <person name="Richter M."/>
            <person name="Bargiela R."/>
            <person name="Peplies J."/>
            <person name="Huws S.A."/>
            <person name="Newbold C.J."/>
            <person name="Golyshin P.N."/>
            <person name="Simon M.A."/>
            <person name="Lopez G."/>
            <person name="Yakimov M.M."/>
            <person name="Ferrer M."/>
        </authorList>
    </citation>
    <scope>NUCLEOTIDE SEQUENCE</scope>
</reference>
<gene>
    <name evidence="1" type="ORF">EVA_10508</name>
</gene>
<evidence type="ECO:0000313" key="1">
    <source>
        <dbReference type="EMBL" id="EJX01388.1"/>
    </source>
</evidence>
<sequence length="72" mass="8115">MKAPPRVPSDREVPGAVRDLMRQLSPDALETLQTIAQLRHSSPEGVLEEVLRRYLAAELPLSAIEDRISRLR</sequence>
<comment type="caution">
    <text evidence="1">The sequence shown here is derived from an EMBL/GenBank/DDBJ whole genome shotgun (WGS) entry which is preliminary data.</text>
</comment>